<feature type="region of interest" description="Disordered" evidence="1">
    <location>
        <begin position="83"/>
        <end position="114"/>
    </location>
</feature>
<dbReference type="EMBL" id="BSOA01000046">
    <property type="protein sequence ID" value="GLQ90002.1"/>
    <property type="molecule type" value="Genomic_DNA"/>
</dbReference>
<evidence type="ECO:0000313" key="3">
    <source>
        <dbReference type="Proteomes" id="UP001156627"/>
    </source>
</evidence>
<sequence length="114" mass="12182">MEPIEDESVSLAGTTCAIVTVLRALLDGQSNQDTVLERLRAEYAKAATQYDSDPSLAGERRSFEEVFDMLGLHVREDALRAGSMAPGNVHHASDPAPDSATTSLTDGVDDASIY</sequence>
<reference evidence="3" key="1">
    <citation type="journal article" date="2019" name="Int. J. Syst. Evol. Microbiol.">
        <title>The Global Catalogue of Microorganisms (GCM) 10K type strain sequencing project: providing services to taxonomists for standard genome sequencing and annotation.</title>
        <authorList>
            <consortium name="The Broad Institute Genomics Platform"/>
            <consortium name="The Broad Institute Genome Sequencing Center for Infectious Disease"/>
            <person name="Wu L."/>
            <person name="Ma J."/>
        </authorList>
    </citation>
    <scope>NUCLEOTIDE SEQUENCE [LARGE SCALE GENOMIC DNA]</scope>
    <source>
        <strain evidence="3">NBRC 111981</strain>
    </source>
</reference>
<gene>
    <name evidence="2" type="ORF">GCM10007898_35770</name>
</gene>
<dbReference type="Proteomes" id="UP001156627">
    <property type="component" value="Unassembled WGS sequence"/>
</dbReference>
<evidence type="ECO:0000256" key="1">
    <source>
        <dbReference type="SAM" id="MobiDB-lite"/>
    </source>
</evidence>
<dbReference type="RefSeq" id="WP_284333440.1">
    <property type="nucleotide sequence ID" value="NZ_BSOA01000046.1"/>
</dbReference>
<accession>A0ABQ5XGC8</accession>
<keyword evidence="3" id="KW-1185">Reference proteome</keyword>
<proteinExistence type="predicted"/>
<comment type="caution">
    <text evidence="2">The sequence shown here is derived from an EMBL/GenBank/DDBJ whole genome shotgun (WGS) entry which is preliminary data.</text>
</comment>
<protein>
    <submittedName>
        <fullName evidence="2">Uncharacterized protein</fullName>
    </submittedName>
</protein>
<evidence type="ECO:0000313" key="2">
    <source>
        <dbReference type="EMBL" id="GLQ90002.1"/>
    </source>
</evidence>
<organism evidence="2 3">
    <name type="scientific">Dyella flagellata</name>
    <dbReference type="NCBI Taxonomy" id="1867833"/>
    <lineage>
        <taxon>Bacteria</taxon>
        <taxon>Pseudomonadati</taxon>
        <taxon>Pseudomonadota</taxon>
        <taxon>Gammaproteobacteria</taxon>
        <taxon>Lysobacterales</taxon>
        <taxon>Rhodanobacteraceae</taxon>
        <taxon>Dyella</taxon>
    </lineage>
</organism>
<name>A0ABQ5XGC8_9GAMM</name>